<dbReference type="SUPFAM" id="SSF103473">
    <property type="entry name" value="MFS general substrate transporter"/>
    <property type="match status" value="1"/>
</dbReference>
<dbReference type="GO" id="GO:0005886">
    <property type="term" value="C:plasma membrane"/>
    <property type="evidence" value="ECO:0007669"/>
    <property type="project" value="UniProtKB-SubCell"/>
</dbReference>
<feature type="transmembrane region" description="Helical" evidence="8">
    <location>
        <begin position="104"/>
        <end position="123"/>
    </location>
</feature>
<dbReference type="GO" id="GO:0022857">
    <property type="term" value="F:transmembrane transporter activity"/>
    <property type="evidence" value="ECO:0007669"/>
    <property type="project" value="InterPro"/>
</dbReference>
<dbReference type="InterPro" id="IPR005829">
    <property type="entry name" value="Sugar_transporter_CS"/>
</dbReference>
<evidence type="ECO:0000313" key="11">
    <source>
        <dbReference type="Proteomes" id="UP000319627"/>
    </source>
</evidence>
<dbReference type="PROSITE" id="PS50850">
    <property type="entry name" value="MFS"/>
    <property type="match status" value="1"/>
</dbReference>
<gene>
    <name evidence="10" type="ORF">LX59_02920</name>
</gene>
<evidence type="ECO:0000256" key="3">
    <source>
        <dbReference type="ARBA" id="ARBA00022448"/>
    </source>
</evidence>
<comment type="subcellular location">
    <subcellularLocation>
        <location evidence="1">Cell membrane</location>
        <topology evidence="1">Multi-pass membrane protein</topology>
    </subcellularLocation>
</comment>
<feature type="domain" description="Major facilitator superfamily (MFS) profile" evidence="9">
    <location>
        <begin position="38"/>
        <end position="417"/>
    </location>
</feature>
<feature type="transmembrane region" description="Helical" evidence="8">
    <location>
        <begin position="276"/>
        <end position="295"/>
    </location>
</feature>
<feature type="transmembrane region" description="Helical" evidence="8">
    <location>
        <begin position="41"/>
        <end position="63"/>
    </location>
</feature>
<feature type="transmembrane region" description="Helical" evidence="8">
    <location>
        <begin position="190"/>
        <end position="212"/>
    </location>
</feature>
<evidence type="ECO:0000256" key="5">
    <source>
        <dbReference type="ARBA" id="ARBA00022692"/>
    </source>
</evidence>
<dbReference type="PROSITE" id="PS00216">
    <property type="entry name" value="SUGAR_TRANSPORT_1"/>
    <property type="match status" value="1"/>
</dbReference>
<sequence>MLPSKHQGLRQNASSCLGEVMEQTHEFLQKGTLAFQRTNQALFLGGFASFSLLYVVQPLLPLFSQDFGITATQSSLALSVSTLTLALGMLVTGPLSDALGRKPMMLVALWSATLFSLLAPLMPTWEGLLLMRALSGLALSGLVAVAMSYLGEEMEPSHLGLAMGLYISGNSLGGMSGRLLSGFVVEVSSWMWALAIQALLAGLATLLFWCWLPSSKHFHARPWSIANVLGGLRLHLRDAGLPWLFAEAFLLMGSFVALFNYIGYRLLQPPYDWSPAWIGLLSLAYLSGTYSATKAGAMADRWGRQRVFWPSILIMLLGLGLTLSSQLWAILLGLLLYSYGFFAGHSLASSWVSSRAHQARGQASALYLFSYYLGSSVAGTLAGLFWQAGHWKGVVLFIAVLLIAALLIALRLSTLPQPQPNR</sequence>
<reference evidence="10 11" key="1">
    <citation type="submission" date="2019-07" db="EMBL/GenBank/DDBJ databases">
        <title>Genomic Encyclopedia of Type Strains, Phase I: the one thousand microbial genomes (KMG-I) project.</title>
        <authorList>
            <person name="Kyrpides N."/>
        </authorList>
    </citation>
    <scope>NUCLEOTIDE SEQUENCE [LARGE SCALE GENOMIC DNA]</scope>
    <source>
        <strain evidence="10 11">DSM 375</strain>
    </source>
</reference>
<proteinExistence type="inferred from homology"/>
<evidence type="ECO:0000313" key="10">
    <source>
        <dbReference type="EMBL" id="TWH63956.1"/>
    </source>
</evidence>
<dbReference type="PANTHER" id="PTHR43271">
    <property type="entry name" value="BLL2771 PROTEIN"/>
    <property type="match status" value="1"/>
</dbReference>
<evidence type="ECO:0000256" key="6">
    <source>
        <dbReference type="ARBA" id="ARBA00022989"/>
    </source>
</evidence>
<accession>A0A562HZB5</accession>
<dbReference type="Pfam" id="PF07690">
    <property type="entry name" value="MFS_1"/>
    <property type="match status" value="1"/>
</dbReference>
<feature type="transmembrane region" description="Helical" evidence="8">
    <location>
        <begin position="394"/>
        <end position="412"/>
    </location>
</feature>
<evidence type="ECO:0000256" key="1">
    <source>
        <dbReference type="ARBA" id="ARBA00004651"/>
    </source>
</evidence>
<feature type="transmembrane region" description="Helical" evidence="8">
    <location>
        <begin position="75"/>
        <end position="92"/>
    </location>
</feature>
<feature type="transmembrane region" description="Helical" evidence="8">
    <location>
        <begin position="334"/>
        <end position="353"/>
    </location>
</feature>
<evidence type="ECO:0000259" key="9">
    <source>
        <dbReference type="PROSITE" id="PS50850"/>
    </source>
</evidence>
<keyword evidence="6 8" id="KW-1133">Transmembrane helix</keyword>
<keyword evidence="3" id="KW-0813">Transport</keyword>
<dbReference type="EMBL" id="VLKG01000015">
    <property type="protein sequence ID" value="TWH63956.1"/>
    <property type="molecule type" value="Genomic_DNA"/>
</dbReference>
<name>A0A562HZB5_9GAMM</name>
<dbReference type="InterPro" id="IPR020846">
    <property type="entry name" value="MFS_dom"/>
</dbReference>
<feature type="transmembrane region" description="Helical" evidence="8">
    <location>
        <begin position="163"/>
        <end position="184"/>
    </location>
</feature>
<evidence type="ECO:0000256" key="2">
    <source>
        <dbReference type="ARBA" id="ARBA00008335"/>
    </source>
</evidence>
<evidence type="ECO:0000256" key="7">
    <source>
        <dbReference type="ARBA" id="ARBA00023136"/>
    </source>
</evidence>
<dbReference type="Gene3D" id="1.20.1250.20">
    <property type="entry name" value="MFS general substrate transporter like domains"/>
    <property type="match status" value="1"/>
</dbReference>
<keyword evidence="5 8" id="KW-0812">Transmembrane</keyword>
<dbReference type="CDD" id="cd17324">
    <property type="entry name" value="MFS_NepI_like"/>
    <property type="match status" value="1"/>
</dbReference>
<feature type="transmembrane region" description="Helical" evidence="8">
    <location>
        <begin position="307"/>
        <end position="328"/>
    </location>
</feature>
<dbReference type="PANTHER" id="PTHR43271:SF1">
    <property type="entry name" value="INNER MEMBRANE TRANSPORT PROTEIN YNFM"/>
    <property type="match status" value="1"/>
</dbReference>
<evidence type="ECO:0000256" key="4">
    <source>
        <dbReference type="ARBA" id="ARBA00022475"/>
    </source>
</evidence>
<keyword evidence="4" id="KW-1003">Cell membrane</keyword>
<evidence type="ECO:0000256" key="8">
    <source>
        <dbReference type="SAM" id="Phobius"/>
    </source>
</evidence>
<dbReference type="InterPro" id="IPR036259">
    <property type="entry name" value="MFS_trans_sf"/>
</dbReference>
<keyword evidence="7 8" id="KW-0472">Membrane</keyword>
<feature type="transmembrane region" description="Helical" evidence="8">
    <location>
        <begin position="365"/>
        <end position="388"/>
    </location>
</feature>
<comment type="caution">
    <text evidence="10">The sequence shown here is derived from an EMBL/GenBank/DDBJ whole genome shotgun (WGS) entry which is preliminary data.</text>
</comment>
<comment type="similarity">
    <text evidence="2">Belongs to the major facilitator superfamily.</text>
</comment>
<feature type="transmembrane region" description="Helical" evidence="8">
    <location>
        <begin position="129"/>
        <end position="151"/>
    </location>
</feature>
<dbReference type="AlphaFoldDB" id="A0A562HZB5"/>
<dbReference type="InterPro" id="IPR011701">
    <property type="entry name" value="MFS"/>
</dbReference>
<keyword evidence="11" id="KW-1185">Reference proteome</keyword>
<feature type="transmembrane region" description="Helical" evidence="8">
    <location>
        <begin position="243"/>
        <end position="264"/>
    </location>
</feature>
<dbReference type="Proteomes" id="UP000319627">
    <property type="component" value="Unassembled WGS sequence"/>
</dbReference>
<protein>
    <submittedName>
        <fullName evidence="10">YNFM family putative membrane transporter</fullName>
    </submittedName>
</protein>
<organism evidence="10 11">
    <name type="scientific">Azomonas agilis</name>
    <dbReference type="NCBI Taxonomy" id="116849"/>
    <lineage>
        <taxon>Bacteria</taxon>
        <taxon>Pseudomonadati</taxon>
        <taxon>Pseudomonadota</taxon>
        <taxon>Gammaproteobacteria</taxon>
        <taxon>Pseudomonadales</taxon>
        <taxon>Pseudomonadaceae</taxon>
        <taxon>Azomonas</taxon>
    </lineage>
</organism>